<evidence type="ECO:0000256" key="4">
    <source>
        <dbReference type="ARBA" id="ARBA00022475"/>
    </source>
</evidence>
<dbReference type="GO" id="GO:0005524">
    <property type="term" value="F:ATP binding"/>
    <property type="evidence" value="ECO:0007669"/>
    <property type="project" value="UniProtKB-KW"/>
</dbReference>
<evidence type="ECO:0000256" key="6">
    <source>
        <dbReference type="ARBA" id="ARBA00022840"/>
    </source>
</evidence>
<dbReference type="SMART" id="SM00382">
    <property type="entry name" value="AAA"/>
    <property type="match status" value="2"/>
</dbReference>
<dbReference type="InterPro" id="IPR013563">
    <property type="entry name" value="Oligopep_ABC_C"/>
</dbReference>
<comment type="similarity">
    <text evidence="2">Belongs to the ABC transporter superfamily.</text>
</comment>
<evidence type="ECO:0000256" key="5">
    <source>
        <dbReference type="ARBA" id="ARBA00022741"/>
    </source>
</evidence>
<protein>
    <submittedName>
        <fullName evidence="10">ABC transporter ATP-binding protein</fullName>
    </submittedName>
</protein>
<reference evidence="10 11" key="1">
    <citation type="submission" date="2020-07" db="EMBL/GenBank/DDBJ databases">
        <title>Pseudogemmobacter sp. nov., isolated from poultry manure in Taiwan.</title>
        <authorList>
            <person name="Lin S.-Y."/>
            <person name="Tang Y.-S."/>
            <person name="Young C.-C."/>
        </authorList>
    </citation>
    <scope>NUCLEOTIDE SEQUENCE [LARGE SCALE GENOMIC DNA]</scope>
    <source>
        <strain evidence="10 11">CC-YST710</strain>
    </source>
</reference>
<proteinExistence type="inferred from homology"/>
<keyword evidence="4" id="KW-1003">Cell membrane</keyword>
<dbReference type="NCBIfam" id="NF008453">
    <property type="entry name" value="PRK11308.1"/>
    <property type="match status" value="2"/>
</dbReference>
<dbReference type="Pfam" id="PF08352">
    <property type="entry name" value="oligo_HPY"/>
    <property type="match status" value="2"/>
</dbReference>
<accession>A0ABS8CM52</accession>
<dbReference type="PANTHER" id="PTHR43297:SF2">
    <property type="entry name" value="DIPEPTIDE TRANSPORT ATP-BINDING PROTEIN DPPD"/>
    <property type="match status" value="1"/>
</dbReference>
<evidence type="ECO:0000256" key="2">
    <source>
        <dbReference type="ARBA" id="ARBA00005417"/>
    </source>
</evidence>
<dbReference type="PANTHER" id="PTHR43297">
    <property type="entry name" value="OLIGOPEPTIDE TRANSPORT ATP-BINDING PROTEIN APPD"/>
    <property type="match status" value="1"/>
</dbReference>
<dbReference type="CDD" id="cd03257">
    <property type="entry name" value="ABC_NikE_OppD_transporters"/>
    <property type="match status" value="2"/>
</dbReference>
<dbReference type="Gene3D" id="3.40.50.300">
    <property type="entry name" value="P-loop containing nucleotide triphosphate hydrolases"/>
    <property type="match status" value="2"/>
</dbReference>
<keyword evidence="3" id="KW-0813">Transport</keyword>
<keyword evidence="7" id="KW-0472">Membrane</keyword>
<evidence type="ECO:0000313" key="10">
    <source>
        <dbReference type="EMBL" id="MCB5410464.1"/>
    </source>
</evidence>
<dbReference type="InterPro" id="IPR003439">
    <property type="entry name" value="ABC_transporter-like_ATP-bd"/>
</dbReference>
<feature type="region of interest" description="Disordered" evidence="8">
    <location>
        <begin position="525"/>
        <end position="544"/>
    </location>
</feature>
<evidence type="ECO:0000256" key="3">
    <source>
        <dbReference type="ARBA" id="ARBA00022448"/>
    </source>
</evidence>
<feature type="compositionally biased region" description="Low complexity" evidence="8">
    <location>
        <begin position="525"/>
        <end position="535"/>
    </location>
</feature>
<evidence type="ECO:0000259" key="9">
    <source>
        <dbReference type="PROSITE" id="PS50893"/>
    </source>
</evidence>
<organism evidence="10 11">
    <name type="scientific">Pseudogemmobacter faecipullorum</name>
    <dbReference type="NCBI Taxonomy" id="2755041"/>
    <lineage>
        <taxon>Bacteria</taxon>
        <taxon>Pseudomonadati</taxon>
        <taxon>Pseudomonadota</taxon>
        <taxon>Alphaproteobacteria</taxon>
        <taxon>Rhodobacterales</taxon>
        <taxon>Paracoccaceae</taxon>
        <taxon>Pseudogemmobacter</taxon>
    </lineage>
</organism>
<evidence type="ECO:0000313" key="11">
    <source>
        <dbReference type="Proteomes" id="UP001198571"/>
    </source>
</evidence>
<comment type="caution">
    <text evidence="10">The sequence shown here is derived from an EMBL/GenBank/DDBJ whole genome shotgun (WGS) entry which is preliminary data.</text>
</comment>
<feature type="domain" description="ABC transporter" evidence="9">
    <location>
        <begin position="277"/>
        <end position="515"/>
    </location>
</feature>
<dbReference type="InterPro" id="IPR050388">
    <property type="entry name" value="ABC_Ni/Peptide_Import"/>
</dbReference>
<keyword evidence="5" id="KW-0547">Nucleotide-binding</keyword>
<dbReference type="SUPFAM" id="SSF52540">
    <property type="entry name" value="P-loop containing nucleoside triphosphate hydrolases"/>
    <property type="match status" value="2"/>
</dbReference>
<dbReference type="Pfam" id="PF00005">
    <property type="entry name" value="ABC_tran"/>
    <property type="match status" value="2"/>
</dbReference>
<keyword evidence="6 10" id="KW-0067">ATP-binding</keyword>
<evidence type="ECO:0000256" key="7">
    <source>
        <dbReference type="ARBA" id="ARBA00023136"/>
    </source>
</evidence>
<dbReference type="PROSITE" id="PS50893">
    <property type="entry name" value="ABC_TRANSPORTER_2"/>
    <property type="match status" value="2"/>
</dbReference>
<name>A0ABS8CM52_9RHOB</name>
<dbReference type="InterPro" id="IPR017871">
    <property type="entry name" value="ABC_transporter-like_CS"/>
</dbReference>
<dbReference type="InterPro" id="IPR027417">
    <property type="entry name" value="P-loop_NTPase"/>
</dbReference>
<dbReference type="NCBIfam" id="NF007739">
    <property type="entry name" value="PRK10419.1"/>
    <property type="match status" value="2"/>
</dbReference>
<dbReference type="Proteomes" id="UP001198571">
    <property type="component" value="Unassembled WGS sequence"/>
</dbReference>
<comment type="subcellular location">
    <subcellularLocation>
        <location evidence="1">Cell inner membrane</location>
        <topology evidence="1">Peripheral membrane protein</topology>
    </subcellularLocation>
</comment>
<evidence type="ECO:0000256" key="1">
    <source>
        <dbReference type="ARBA" id="ARBA00004417"/>
    </source>
</evidence>
<keyword evidence="11" id="KW-1185">Reference proteome</keyword>
<evidence type="ECO:0000256" key="8">
    <source>
        <dbReference type="SAM" id="MobiDB-lite"/>
    </source>
</evidence>
<sequence>MTHSLLEIRDLSVALPKGADRAFAVKGVTLTVKPREILCIVGESGSGKSVLTATLMGAAPKGLSLAGGQALMGGQDLLSLTERQWQKIRGKEIGMIFQEPMASLNPALTVAQQIEEVFVLHSSLPRTERAAAARRLVEAMHLPEPERILKSYPHQLSGGQCQRVVIAMALAMRPRLLIADEPTTALDVTTQAQVLRLIRELRDDHGHGIIFITHDLGVVADIADRIAVMRRGEVVELGPAAQVLRHPQHDYTKALIAVVPSLVPHDRPSSEAGPPALEVTGLNHSYGTKQVLHDVHITVAPGQVLSIVGESGSGKSTIAKNLIRLVDPSAGRIAVAGEDILAARGGALRGMRKRIQMIFQDPFGALNPRRRVGPMIARAAVLSGVPPAEAVARAQDLLELVGLERSAYRRRPAAFSGGQRQRIGIARALAMQPDVLIADESVSALDVSVQAQVLDLLADLQKRLKLAVVFITHDLRVAAQISDEIVVLSKGYVVERGPAHQVLTRPRHPYTRALIAAAPGRDAFGPGARPVAGAGEEPGGAGQA</sequence>
<dbReference type="RefSeq" id="WP_226935389.1">
    <property type="nucleotide sequence ID" value="NZ_JACDXX010000008.1"/>
</dbReference>
<dbReference type="EMBL" id="JACDXX010000008">
    <property type="protein sequence ID" value="MCB5410464.1"/>
    <property type="molecule type" value="Genomic_DNA"/>
</dbReference>
<dbReference type="PROSITE" id="PS00211">
    <property type="entry name" value="ABC_TRANSPORTER_1"/>
    <property type="match status" value="2"/>
</dbReference>
<feature type="domain" description="ABC transporter" evidence="9">
    <location>
        <begin position="6"/>
        <end position="256"/>
    </location>
</feature>
<gene>
    <name evidence="10" type="ORF">H0485_10680</name>
</gene>
<dbReference type="InterPro" id="IPR003593">
    <property type="entry name" value="AAA+_ATPase"/>
</dbReference>